<sequence length="222" mass="24721">METTNTTAEPLVTIRISPVIERDFERRGVFPELRQKNAYRTINSATGVHLISLKTAREILDDAKAQNRNRDLPRGLPVAYGSLAKNITASLKQEARNGLQDDPGMAEVQRRQAAASACFQIGDSVLYFRGADEYGQEATIVNGYQMYPVISDDGPYITSDDERRRYQNGYVIWTKAAGHRFFVPAHTLTRNDCKPSHIRLVASPSVSRIATNYTGQRQGASA</sequence>
<organism evidence="1 2">
    <name type="scientific">Dechloromonas denitrificans</name>
    <dbReference type="NCBI Taxonomy" id="281362"/>
    <lineage>
        <taxon>Bacteria</taxon>
        <taxon>Pseudomonadati</taxon>
        <taxon>Pseudomonadota</taxon>
        <taxon>Betaproteobacteria</taxon>
        <taxon>Rhodocyclales</taxon>
        <taxon>Azonexaceae</taxon>
        <taxon>Dechloromonas</taxon>
    </lineage>
</organism>
<dbReference type="AlphaFoldDB" id="A0A133XE98"/>
<dbReference type="Proteomes" id="UP000070186">
    <property type="component" value="Unassembled WGS sequence"/>
</dbReference>
<gene>
    <name evidence="1" type="ORF">AT959_14885</name>
</gene>
<name>A0A133XE98_9RHOO</name>
<evidence type="ECO:0000313" key="1">
    <source>
        <dbReference type="EMBL" id="KXB29259.1"/>
    </source>
</evidence>
<dbReference type="RefSeq" id="WP_066884530.1">
    <property type="nucleotide sequence ID" value="NZ_LODL01000035.1"/>
</dbReference>
<dbReference type="EMBL" id="LODL01000035">
    <property type="protein sequence ID" value="KXB29259.1"/>
    <property type="molecule type" value="Genomic_DNA"/>
</dbReference>
<evidence type="ECO:0000313" key="2">
    <source>
        <dbReference type="Proteomes" id="UP000070186"/>
    </source>
</evidence>
<protein>
    <submittedName>
        <fullName evidence="1">Uncharacterized protein</fullName>
    </submittedName>
</protein>
<dbReference type="STRING" id="281362.AT959_14885"/>
<accession>A0A133XE98</accession>
<proteinExistence type="predicted"/>
<comment type="caution">
    <text evidence="1">The sequence shown here is derived from an EMBL/GenBank/DDBJ whole genome shotgun (WGS) entry which is preliminary data.</text>
</comment>
<keyword evidence="2" id="KW-1185">Reference proteome</keyword>
<reference evidence="1 2" key="1">
    <citation type="submission" date="2015-12" db="EMBL/GenBank/DDBJ databases">
        <title>Nitrous oxide reduction kinetics distinguish bacteria harboring typical versus atypical NosZ.</title>
        <authorList>
            <person name="Yoon S."/>
            <person name="Nissen S."/>
            <person name="Park D."/>
            <person name="Sanford R.A."/>
            <person name="Loeffler F.E."/>
        </authorList>
    </citation>
    <scope>NUCLEOTIDE SEQUENCE [LARGE SCALE GENOMIC DNA]</scope>
    <source>
        <strain evidence="1 2">ATCC BAA-841</strain>
    </source>
</reference>